<evidence type="ECO:0000259" key="1">
    <source>
        <dbReference type="Pfam" id="PF08387"/>
    </source>
</evidence>
<evidence type="ECO:0000313" key="3">
    <source>
        <dbReference type="Proteomes" id="UP001202328"/>
    </source>
</evidence>
<keyword evidence="3" id="KW-1185">Reference proteome</keyword>
<dbReference type="SUPFAM" id="SSF52047">
    <property type="entry name" value="RNI-like"/>
    <property type="match status" value="1"/>
</dbReference>
<name>A0AAD4TGD5_9MAGN</name>
<dbReference type="EMBL" id="JAJJMB010001069">
    <property type="protein sequence ID" value="KAI3959494.1"/>
    <property type="molecule type" value="Genomic_DNA"/>
</dbReference>
<sequence>MLVKFAMRSNCLTIDLEFCCQGTVFLIPEYDKMYTLPPCFFPHPSVSQLKLTSCKFIPSLYNNFTSVNIAKLASVELQKDSVYDLVSKCLCLEELHLIKCKISSPFSELNAPNTNLKSLVFQSSCLYPHSNSFEIEVPTSGYLSLHNSVNIIGAEIDIYNSPLYQHNLSKLLTNLQNVNSLTLFSKNLEDTEDEWLSAVYNEDEEAVRQLHLVLSECVAHLMKIKIMNFLGTKVEMEFVEHILRSSLCLKEMVICIRSRYDFPCFDIIKEHYKALKKKTIASFQACTRASPNAKILLE</sequence>
<dbReference type="AlphaFoldDB" id="A0AAD4TGD5"/>
<dbReference type="PANTHER" id="PTHR34145:SF28">
    <property type="entry name" value="F-BOX DOMAIN-CONTAINING PROTEIN"/>
    <property type="match status" value="1"/>
</dbReference>
<proteinExistence type="predicted"/>
<dbReference type="Proteomes" id="UP001202328">
    <property type="component" value="Unassembled WGS sequence"/>
</dbReference>
<dbReference type="Pfam" id="PF08387">
    <property type="entry name" value="FBD"/>
    <property type="match status" value="1"/>
</dbReference>
<accession>A0AAD4TGD5</accession>
<feature type="domain" description="FBD" evidence="1">
    <location>
        <begin position="219"/>
        <end position="254"/>
    </location>
</feature>
<evidence type="ECO:0000313" key="2">
    <source>
        <dbReference type="EMBL" id="KAI3959494.1"/>
    </source>
</evidence>
<gene>
    <name evidence="2" type="ORF">MKW98_019084</name>
</gene>
<organism evidence="2 3">
    <name type="scientific">Papaver atlanticum</name>
    <dbReference type="NCBI Taxonomy" id="357466"/>
    <lineage>
        <taxon>Eukaryota</taxon>
        <taxon>Viridiplantae</taxon>
        <taxon>Streptophyta</taxon>
        <taxon>Embryophyta</taxon>
        <taxon>Tracheophyta</taxon>
        <taxon>Spermatophyta</taxon>
        <taxon>Magnoliopsida</taxon>
        <taxon>Ranunculales</taxon>
        <taxon>Papaveraceae</taxon>
        <taxon>Papaveroideae</taxon>
        <taxon>Papaver</taxon>
    </lineage>
</organism>
<reference evidence="2" key="1">
    <citation type="submission" date="2022-04" db="EMBL/GenBank/DDBJ databases">
        <title>A functionally conserved STORR gene fusion in Papaver species that diverged 16.8 million years ago.</title>
        <authorList>
            <person name="Catania T."/>
        </authorList>
    </citation>
    <scope>NUCLEOTIDE SEQUENCE</scope>
    <source>
        <strain evidence="2">S-188037</strain>
    </source>
</reference>
<protein>
    <recommendedName>
        <fullName evidence="1">FBD domain-containing protein</fullName>
    </recommendedName>
</protein>
<comment type="caution">
    <text evidence="2">The sequence shown here is derived from an EMBL/GenBank/DDBJ whole genome shotgun (WGS) entry which is preliminary data.</text>
</comment>
<dbReference type="PANTHER" id="PTHR34145">
    <property type="entry name" value="OS02G0105600 PROTEIN"/>
    <property type="match status" value="1"/>
</dbReference>
<dbReference type="InterPro" id="IPR006566">
    <property type="entry name" value="FBD"/>
</dbReference>
<dbReference type="InterPro" id="IPR053772">
    <property type="entry name" value="At1g61320/At1g61330-like"/>
</dbReference>